<dbReference type="HOGENOM" id="CLU_1488375_0_0_6"/>
<feature type="signal peptide" evidence="1">
    <location>
        <begin position="1"/>
        <end position="27"/>
    </location>
</feature>
<keyword evidence="1" id="KW-0732">Signal</keyword>
<dbReference type="AlphaFoldDB" id="I3Y6W3"/>
<dbReference type="EMBL" id="CP003154">
    <property type="protein sequence ID" value="AFL72731.1"/>
    <property type="molecule type" value="Genomic_DNA"/>
</dbReference>
<proteinExistence type="predicted"/>
<name>I3Y6W3_THIV6</name>
<reference evidence="2 3" key="1">
    <citation type="submission" date="2012-06" db="EMBL/GenBank/DDBJ databases">
        <title>Complete sequence of Thiocystis violascens DSM 198.</title>
        <authorList>
            <consortium name="US DOE Joint Genome Institute"/>
            <person name="Lucas S."/>
            <person name="Han J."/>
            <person name="Lapidus A."/>
            <person name="Cheng J.-F."/>
            <person name="Goodwin L."/>
            <person name="Pitluck S."/>
            <person name="Peters L."/>
            <person name="Ovchinnikova G."/>
            <person name="Teshima H."/>
            <person name="Detter J.C."/>
            <person name="Han C."/>
            <person name="Tapia R."/>
            <person name="Land M."/>
            <person name="Hauser L."/>
            <person name="Kyrpides N."/>
            <person name="Ivanova N."/>
            <person name="Pagani I."/>
            <person name="Vogl K."/>
            <person name="Liu Z."/>
            <person name="Frigaard N.-U."/>
            <person name="Bryant D."/>
            <person name="Woyke T."/>
        </authorList>
    </citation>
    <scope>NUCLEOTIDE SEQUENCE [LARGE SCALE GENOMIC DNA]</scope>
    <source>
        <strain evidence="3">ATCC 17096 / DSM 198 / 6111</strain>
    </source>
</reference>
<dbReference type="STRING" id="765911.Thivi_0677"/>
<evidence type="ECO:0000313" key="2">
    <source>
        <dbReference type="EMBL" id="AFL72731.1"/>
    </source>
</evidence>
<evidence type="ECO:0000256" key="1">
    <source>
        <dbReference type="SAM" id="SignalP"/>
    </source>
</evidence>
<evidence type="ECO:0000313" key="3">
    <source>
        <dbReference type="Proteomes" id="UP000006062"/>
    </source>
</evidence>
<sequence>MKKRMSGFPLACAMICATATLAPAAFAATETIPVTGALTTSELTGTVTVVDQERRMLTIQTPEGTFEVIHVPDQVTRLDQVKIGNKLTINQTDAVVVDLQKGPGTGSVSVTKETVTERAPGNKPGGTIVNTMTRSGRVEAVDKANSTVTVRGPTQTQTYTVRDPALLNSVVPGDGVVLTYMHVLRGEVKFR</sequence>
<protein>
    <recommendedName>
        <fullName evidence="4">DUF5666 domain-containing protein</fullName>
    </recommendedName>
</protein>
<gene>
    <name evidence="2" type="ordered locus">Thivi_0677</name>
</gene>
<dbReference type="Proteomes" id="UP000006062">
    <property type="component" value="Chromosome"/>
</dbReference>
<accession>I3Y6W3</accession>
<organism evidence="2 3">
    <name type="scientific">Thiocystis violascens (strain ATCC 17096 / DSM 198 / 6111)</name>
    <name type="common">Chromatium violascens</name>
    <dbReference type="NCBI Taxonomy" id="765911"/>
    <lineage>
        <taxon>Bacteria</taxon>
        <taxon>Pseudomonadati</taxon>
        <taxon>Pseudomonadota</taxon>
        <taxon>Gammaproteobacteria</taxon>
        <taxon>Chromatiales</taxon>
        <taxon>Chromatiaceae</taxon>
        <taxon>Thiocystis</taxon>
    </lineage>
</organism>
<dbReference type="KEGG" id="tvi:Thivi_0677"/>
<keyword evidence="3" id="KW-1185">Reference proteome</keyword>
<evidence type="ECO:0008006" key="4">
    <source>
        <dbReference type="Google" id="ProtNLM"/>
    </source>
</evidence>
<feature type="chain" id="PRO_5003682742" description="DUF5666 domain-containing protein" evidence="1">
    <location>
        <begin position="28"/>
        <end position="191"/>
    </location>
</feature>
<dbReference type="eggNOG" id="ENOG50316DV">
    <property type="taxonomic scope" value="Bacteria"/>
</dbReference>
<dbReference type="OrthoDB" id="5769122at2"/>